<keyword evidence="3" id="KW-1185">Reference proteome</keyword>
<organism evidence="2 3">
    <name type="scientific">Hibiscus sabdariffa</name>
    <name type="common">roselle</name>
    <dbReference type="NCBI Taxonomy" id="183260"/>
    <lineage>
        <taxon>Eukaryota</taxon>
        <taxon>Viridiplantae</taxon>
        <taxon>Streptophyta</taxon>
        <taxon>Embryophyta</taxon>
        <taxon>Tracheophyta</taxon>
        <taxon>Spermatophyta</taxon>
        <taxon>Magnoliopsida</taxon>
        <taxon>eudicotyledons</taxon>
        <taxon>Gunneridae</taxon>
        <taxon>Pentapetalae</taxon>
        <taxon>rosids</taxon>
        <taxon>malvids</taxon>
        <taxon>Malvales</taxon>
        <taxon>Malvaceae</taxon>
        <taxon>Malvoideae</taxon>
        <taxon>Hibiscus</taxon>
    </lineage>
</organism>
<protein>
    <submittedName>
        <fullName evidence="2">Uncharacterized protein</fullName>
    </submittedName>
</protein>
<feature type="compositionally biased region" description="Polar residues" evidence="1">
    <location>
        <begin position="131"/>
        <end position="155"/>
    </location>
</feature>
<dbReference type="PANTHER" id="PTHR33673:SF38">
    <property type="entry name" value="CHROMODOMAIN-HELICASE-DNA-BINDING PROTEIN 7-LIKE"/>
    <property type="match status" value="1"/>
</dbReference>
<feature type="compositionally biased region" description="Basic and acidic residues" evidence="1">
    <location>
        <begin position="203"/>
        <end position="218"/>
    </location>
</feature>
<name>A0ABR2TGN2_9ROSI</name>
<reference evidence="2 3" key="1">
    <citation type="journal article" date="2024" name="G3 (Bethesda)">
        <title>Genome assembly of Hibiscus sabdariffa L. provides insights into metabolisms of medicinal natural products.</title>
        <authorList>
            <person name="Kim T."/>
        </authorList>
    </citation>
    <scope>NUCLEOTIDE SEQUENCE [LARGE SCALE GENOMIC DNA]</scope>
    <source>
        <strain evidence="2">TK-2024</strain>
        <tissue evidence="2">Old leaves</tissue>
    </source>
</reference>
<feature type="compositionally biased region" description="Low complexity" evidence="1">
    <location>
        <begin position="256"/>
        <end position="266"/>
    </location>
</feature>
<dbReference type="Proteomes" id="UP001396334">
    <property type="component" value="Unassembled WGS sequence"/>
</dbReference>
<feature type="region of interest" description="Disordered" evidence="1">
    <location>
        <begin position="131"/>
        <end position="309"/>
    </location>
</feature>
<proteinExistence type="predicted"/>
<dbReference type="EMBL" id="JBBPBN010000006">
    <property type="protein sequence ID" value="KAK9036424.1"/>
    <property type="molecule type" value="Genomic_DNA"/>
</dbReference>
<dbReference type="PANTHER" id="PTHR33673">
    <property type="entry name" value="SUPPRESSOR SRP40-LIKE PROTEIN"/>
    <property type="match status" value="1"/>
</dbReference>
<evidence type="ECO:0000256" key="1">
    <source>
        <dbReference type="SAM" id="MobiDB-lite"/>
    </source>
</evidence>
<feature type="compositionally biased region" description="Polar residues" evidence="1">
    <location>
        <begin position="241"/>
        <end position="254"/>
    </location>
</feature>
<evidence type="ECO:0000313" key="3">
    <source>
        <dbReference type="Proteomes" id="UP001396334"/>
    </source>
</evidence>
<gene>
    <name evidence="2" type="ORF">V6N11_078426</name>
</gene>
<accession>A0ABR2TGN2</accession>
<comment type="caution">
    <text evidence="2">The sequence shown here is derived from an EMBL/GenBank/DDBJ whole genome shotgun (WGS) entry which is preliminary data.</text>
</comment>
<feature type="region of interest" description="Disordered" evidence="1">
    <location>
        <begin position="1"/>
        <end position="44"/>
    </location>
</feature>
<evidence type="ECO:0000313" key="2">
    <source>
        <dbReference type="EMBL" id="KAK9036424.1"/>
    </source>
</evidence>
<sequence>MSETRQSNEDDPATPIPQTLAAEQPTEGSDRIPSRVFARTTTASPRQWSFRSNESLFSLHTGNMSFTKEQLNLMSKSGEYCFGCDSTLSSPLPPFSPSNNLSAAEIAGQGGNILHSESLFSIRMGNTSFTSDQMNSSRFPDTPCNNQTETGITEQSGGGSNEGCHGDTGAEAADTTAGKDSQAPADNVDKEPILPHNVPQNSEAKESQHHEGDVHQESPDASVEHFTFPILTGDVGKNGLSAESTENQNQQLQECPTPTIPETPIETAEKTQTPPETPKLGSPKGTPERPPETPKPPTPKANKNDGPSKWLACFSCCTANATS</sequence>
<feature type="compositionally biased region" description="Low complexity" evidence="1">
    <location>
        <begin position="167"/>
        <end position="180"/>
    </location>
</feature>